<reference evidence="2 3" key="1">
    <citation type="submission" date="2019-02" db="EMBL/GenBank/DDBJ databases">
        <title>Deep-cultivation of Planctomycetes and their phenomic and genomic characterization uncovers novel biology.</title>
        <authorList>
            <person name="Wiegand S."/>
            <person name="Jogler M."/>
            <person name="Boedeker C."/>
            <person name="Pinto D."/>
            <person name="Vollmers J."/>
            <person name="Rivas-Marin E."/>
            <person name="Kohn T."/>
            <person name="Peeters S.H."/>
            <person name="Heuer A."/>
            <person name="Rast P."/>
            <person name="Oberbeckmann S."/>
            <person name="Bunk B."/>
            <person name="Jeske O."/>
            <person name="Meyerdierks A."/>
            <person name="Storesund J.E."/>
            <person name="Kallscheuer N."/>
            <person name="Luecker S."/>
            <person name="Lage O.M."/>
            <person name="Pohl T."/>
            <person name="Merkel B.J."/>
            <person name="Hornburger P."/>
            <person name="Mueller R.-W."/>
            <person name="Bruemmer F."/>
            <person name="Labrenz M."/>
            <person name="Spormann A.M."/>
            <person name="Op den Camp H."/>
            <person name="Overmann J."/>
            <person name="Amann R."/>
            <person name="Jetten M.S.M."/>
            <person name="Mascher T."/>
            <person name="Medema M.H."/>
            <person name="Devos D.P."/>
            <person name="Kaster A.-K."/>
            <person name="Ovreas L."/>
            <person name="Rohde M."/>
            <person name="Galperin M.Y."/>
            <person name="Jogler C."/>
        </authorList>
    </citation>
    <scope>NUCLEOTIDE SEQUENCE [LARGE SCALE GENOMIC DNA]</scope>
    <source>
        <strain evidence="2 3">Pan161</strain>
    </source>
</reference>
<evidence type="ECO:0000256" key="1">
    <source>
        <dbReference type="SAM" id="MobiDB-lite"/>
    </source>
</evidence>
<dbReference type="EMBL" id="CP036343">
    <property type="protein sequence ID" value="QDT90524.1"/>
    <property type="molecule type" value="Genomic_DNA"/>
</dbReference>
<proteinExistence type="predicted"/>
<organism evidence="2 3">
    <name type="scientific">Gimesia algae</name>
    <dbReference type="NCBI Taxonomy" id="2527971"/>
    <lineage>
        <taxon>Bacteria</taxon>
        <taxon>Pseudomonadati</taxon>
        <taxon>Planctomycetota</taxon>
        <taxon>Planctomycetia</taxon>
        <taxon>Planctomycetales</taxon>
        <taxon>Planctomycetaceae</taxon>
        <taxon>Gimesia</taxon>
    </lineage>
</organism>
<feature type="region of interest" description="Disordered" evidence="1">
    <location>
        <begin position="1"/>
        <end position="28"/>
    </location>
</feature>
<accession>A0A517VBZ3</accession>
<evidence type="ECO:0000313" key="3">
    <source>
        <dbReference type="Proteomes" id="UP000316855"/>
    </source>
</evidence>
<evidence type="ECO:0000313" key="2">
    <source>
        <dbReference type="EMBL" id="QDT90524.1"/>
    </source>
</evidence>
<sequence length="50" mass="5730">MIAEFHFNSLQSGVEDPSITGYQPLNTPKLATHYTDRQEQNLIPHLFTDN</sequence>
<gene>
    <name evidence="2" type="ORF">Pan161_21770</name>
</gene>
<keyword evidence="3" id="KW-1185">Reference proteome</keyword>
<dbReference type="KEGG" id="gax:Pan161_21770"/>
<dbReference type="Proteomes" id="UP000316855">
    <property type="component" value="Chromosome"/>
</dbReference>
<dbReference type="AlphaFoldDB" id="A0A517VBZ3"/>
<protein>
    <submittedName>
        <fullName evidence="2">Uncharacterized protein</fullName>
    </submittedName>
</protein>
<name>A0A517VBZ3_9PLAN</name>